<dbReference type="AlphaFoldDB" id="A0A0D2MYG9"/>
<dbReference type="Proteomes" id="UP000054498">
    <property type="component" value="Unassembled WGS sequence"/>
</dbReference>
<dbReference type="SUPFAM" id="SSF53474">
    <property type="entry name" value="alpha/beta-Hydrolases"/>
    <property type="match status" value="1"/>
</dbReference>
<accession>A0A0D2MYG9</accession>
<gene>
    <name evidence="3" type="ORF">MNEG_8791</name>
</gene>
<dbReference type="InterPro" id="IPR029058">
    <property type="entry name" value="AB_hydrolase_fold"/>
</dbReference>
<dbReference type="EMBL" id="KK101930">
    <property type="protein sequence ID" value="KIY99175.1"/>
    <property type="molecule type" value="Genomic_DNA"/>
</dbReference>
<evidence type="ECO:0000313" key="4">
    <source>
        <dbReference type="Proteomes" id="UP000054498"/>
    </source>
</evidence>
<evidence type="ECO:0000256" key="1">
    <source>
        <dbReference type="SAM" id="SignalP"/>
    </source>
</evidence>
<dbReference type="OrthoDB" id="19657at2759"/>
<keyword evidence="1" id="KW-0732">Signal</keyword>
<dbReference type="Pfam" id="PF12697">
    <property type="entry name" value="Abhydrolase_6"/>
    <property type="match status" value="1"/>
</dbReference>
<reference evidence="3 4" key="1">
    <citation type="journal article" date="2013" name="BMC Genomics">
        <title>Reconstruction of the lipid metabolism for the microalga Monoraphidium neglectum from its genome sequence reveals characteristics suitable for biofuel production.</title>
        <authorList>
            <person name="Bogen C."/>
            <person name="Al-Dilaimi A."/>
            <person name="Albersmeier A."/>
            <person name="Wichmann J."/>
            <person name="Grundmann M."/>
            <person name="Rupp O."/>
            <person name="Lauersen K.J."/>
            <person name="Blifernez-Klassen O."/>
            <person name="Kalinowski J."/>
            <person name="Goesmann A."/>
            <person name="Mussgnug J.H."/>
            <person name="Kruse O."/>
        </authorList>
    </citation>
    <scope>NUCLEOTIDE SEQUENCE [LARGE SCALE GENOMIC DNA]</scope>
    <source>
        <strain evidence="3 4">SAG 48.87</strain>
    </source>
</reference>
<feature type="signal peptide" evidence="1">
    <location>
        <begin position="1"/>
        <end position="26"/>
    </location>
</feature>
<name>A0A0D2MYG9_9CHLO</name>
<dbReference type="PANTHER" id="PTHR43689">
    <property type="entry name" value="HYDROLASE"/>
    <property type="match status" value="1"/>
</dbReference>
<organism evidence="3 4">
    <name type="scientific">Monoraphidium neglectum</name>
    <dbReference type="NCBI Taxonomy" id="145388"/>
    <lineage>
        <taxon>Eukaryota</taxon>
        <taxon>Viridiplantae</taxon>
        <taxon>Chlorophyta</taxon>
        <taxon>core chlorophytes</taxon>
        <taxon>Chlorophyceae</taxon>
        <taxon>CS clade</taxon>
        <taxon>Sphaeropleales</taxon>
        <taxon>Selenastraceae</taxon>
        <taxon>Monoraphidium</taxon>
    </lineage>
</organism>
<feature type="chain" id="PRO_5002259218" description="AB hydrolase-1 domain-containing protein" evidence="1">
    <location>
        <begin position="27"/>
        <end position="177"/>
    </location>
</feature>
<evidence type="ECO:0000313" key="3">
    <source>
        <dbReference type="EMBL" id="KIY99175.1"/>
    </source>
</evidence>
<sequence length="177" mass="18898">MLYAVVALILLLRPLVLLGLRAAVRSREFWRSTLQQAYYDKSKVSDQCVDAYRLPQLVRGWESGMVRFLLARLGARGLRPSALYAADAGSGTAPGGGLEDAGLAQRLAAAVAEHRIPVLVVHGAADKLVPVSNSLRLARMLPGARVAVLKRSGHCPQEEVPEGFAQIMGAFLGSLAA</sequence>
<dbReference type="Gene3D" id="3.40.50.1820">
    <property type="entry name" value="alpha/beta hydrolase"/>
    <property type="match status" value="1"/>
</dbReference>
<dbReference type="RefSeq" id="XP_013898195.1">
    <property type="nucleotide sequence ID" value="XM_014042741.1"/>
</dbReference>
<dbReference type="InterPro" id="IPR000073">
    <property type="entry name" value="AB_hydrolase_1"/>
</dbReference>
<feature type="domain" description="AB hydrolase-1" evidence="2">
    <location>
        <begin position="60"/>
        <end position="166"/>
    </location>
</feature>
<protein>
    <recommendedName>
        <fullName evidence="2">AB hydrolase-1 domain-containing protein</fullName>
    </recommendedName>
</protein>
<keyword evidence="4" id="KW-1185">Reference proteome</keyword>
<dbReference type="PANTHER" id="PTHR43689:SF1">
    <property type="entry name" value="ALPHA_BETA-HYDROLASES SUPERFAMILY PROTEIN"/>
    <property type="match status" value="1"/>
</dbReference>
<proteinExistence type="predicted"/>
<dbReference type="GeneID" id="25741666"/>
<evidence type="ECO:0000259" key="2">
    <source>
        <dbReference type="Pfam" id="PF12697"/>
    </source>
</evidence>
<dbReference type="KEGG" id="mng:MNEG_8791"/>
<dbReference type="STRING" id="145388.A0A0D2MYG9"/>